<dbReference type="Proteomes" id="UP000192380">
    <property type="component" value="Chromosome"/>
</dbReference>
<proteinExistence type="predicted"/>
<dbReference type="Pfam" id="PF11367">
    <property type="entry name" value="Tail_completion_gp17"/>
    <property type="match status" value="1"/>
</dbReference>
<evidence type="ECO:0000313" key="2">
    <source>
        <dbReference type="Proteomes" id="UP000192380"/>
    </source>
</evidence>
<organism evidence="1 2">
    <name type="scientific">Pantoea stewartii subsp. stewartii DC283</name>
    <dbReference type="NCBI Taxonomy" id="660596"/>
    <lineage>
        <taxon>Bacteria</taxon>
        <taxon>Pseudomonadati</taxon>
        <taxon>Pseudomonadota</taxon>
        <taxon>Gammaproteobacteria</taxon>
        <taxon>Enterobacterales</taxon>
        <taxon>Erwiniaceae</taxon>
        <taxon>Pantoea</taxon>
    </lineage>
</organism>
<dbReference type="EMBL" id="CP017581">
    <property type="protein sequence ID" value="ARF50789.1"/>
    <property type="molecule type" value="Genomic_DNA"/>
</dbReference>
<gene>
    <name evidence="1" type="ORF">DSJ_16575</name>
</gene>
<accession>A0ABN4Z8C5</accession>
<evidence type="ECO:0000313" key="1">
    <source>
        <dbReference type="EMBL" id="ARF50789.1"/>
    </source>
</evidence>
<dbReference type="InterPro" id="IPR021508">
    <property type="entry name" value="Gp17-like"/>
</dbReference>
<evidence type="ECO:0008006" key="3">
    <source>
        <dbReference type="Google" id="ProtNLM"/>
    </source>
</evidence>
<name>A0ABN4Z8C5_PANSE</name>
<keyword evidence="2" id="KW-1185">Reference proteome</keyword>
<protein>
    <recommendedName>
        <fullName evidence="3">DUF3168 domain-containing protein</fullName>
    </recommendedName>
</protein>
<sequence length="115" mass="12553">MTEADVYPLLSALAGGRVYPYVVPLNPQGEPAVSAPWVVFSLFTEVSADVLCGPAEKTASLQVDVYASSIDEARLIREEVRIALEPLGYSDMNDTNGYEPDTALYRAMLDVRIIN</sequence>
<dbReference type="RefSeq" id="WP_082999228.1">
    <property type="nucleotide sequence ID" value="NZ_CP017581.1"/>
</dbReference>
<reference evidence="1 2" key="1">
    <citation type="submission" date="2016-10" db="EMBL/GenBank/DDBJ databases">
        <title>Complete Genome Assembly of Pantoea stewartii subsp. stewartii DC283, a Corn Pathogen.</title>
        <authorList>
            <person name="Duong D.A."/>
            <person name="Stevens A.M."/>
            <person name="Jensen R.V."/>
        </authorList>
    </citation>
    <scope>NUCLEOTIDE SEQUENCE [LARGE SCALE GENOMIC DNA]</scope>
    <source>
        <strain evidence="1 2">DC283</strain>
    </source>
</reference>